<dbReference type="Gene3D" id="1.10.287.470">
    <property type="entry name" value="Helix hairpin bin"/>
    <property type="match status" value="1"/>
</dbReference>
<feature type="domain" description="Multidrug resistance protein MdtA-like alpha-helical hairpin" evidence="4">
    <location>
        <begin position="102"/>
        <end position="166"/>
    </location>
</feature>
<dbReference type="AlphaFoldDB" id="A0AAJ5X429"/>
<keyword evidence="3" id="KW-0732">Signal</keyword>
<dbReference type="InterPro" id="IPR058625">
    <property type="entry name" value="MdtA-like_BSH"/>
</dbReference>
<dbReference type="EMBL" id="CP119326">
    <property type="protein sequence ID" value="WEK40697.1"/>
    <property type="molecule type" value="Genomic_DNA"/>
</dbReference>
<organism evidence="8 9">
    <name type="scientific">Candidatus Brevundimonas colombiensis</name>
    <dbReference type="NCBI Taxonomy" id="3121376"/>
    <lineage>
        <taxon>Bacteria</taxon>
        <taxon>Pseudomonadati</taxon>
        <taxon>Pseudomonadota</taxon>
        <taxon>Alphaproteobacteria</taxon>
        <taxon>Caulobacterales</taxon>
        <taxon>Caulobacteraceae</taxon>
        <taxon>Brevundimonas</taxon>
    </lineage>
</organism>
<dbReference type="Pfam" id="PF25876">
    <property type="entry name" value="HH_MFP_RND"/>
    <property type="match status" value="1"/>
</dbReference>
<sequence length="378" mass="39351">MVRHPHRNLLIGGAVLVLLTACGAQQDQGTPPPPTVAVATVETGPVQFSDSLPGRVVAFRTAEIRAQVGGIVQRKLFTEGAVVRAGQPLFQINAAPFRAEADTASAALQRAVAVRDRARLQVQRLEPLLAADAVSRQTYDNAAAELAQAQADVAASQAALARRRLDVGFATVTAPIAGRIGASSITEGALVGTADAAALATIHQIDRVYVDVRQPASRLEALRGAGQGSSAVDILDSEGKPTGMTGRMLFSDLSVDPATGDVTVRVLVDNASQRLLPGMFVRARLPRGAEQVLPRIPQQAVVRNGAQASVMVLGADGKAVSRPVQLGDVIEGQYVVLSGLRAGERVIVEGQDRVQPNQTVVAKPWKAPAPAASSAPAT</sequence>
<gene>
    <name evidence="8" type="ORF">P0Y50_03545</name>
</gene>
<dbReference type="Gene3D" id="2.40.420.20">
    <property type="match status" value="1"/>
</dbReference>
<dbReference type="PANTHER" id="PTHR30158">
    <property type="entry name" value="ACRA/E-RELATED COMPONENT OF DRUG EFFLUX TRANSPORTER"/>
    <property type="match status" value="1"/>
</dbReference>
<comment type="subcellular location">
    <subcellularLocation>
        <location evidence="1">Cell envelope</location>
    </subcellularLocation>
</comment>
<accession>A0AAJ5X429</accession>
<dbReference type="Gene3D" id="2.40.30.170">
    <property type="match status" value="1"/>
</dbReference>
<evidence type="ECO:0000256" key="3">
    <source>
        <dbReference type="SAM" id="SignalP"/>
    </source>
</evidence>
<dbReference type="NCBIfam" id="TIGR01730">
    <property type="entry name" value="RND_mfp"/>
    <property type="match status" value="1"/>
</dbReference>
<protein>
    <submittedName>
        <fullName evidence="8">Efflux RND transporter periplasmic adaptor subunit</fullName>
    </submittedName>
</protein>
<dbReference type="Pfam" id="PF25967">
    <property type="entry name" value="RND-MFP_C"/>
    <property type="match status" value="1"/>
</dbReference>
<feature type="chain" id="PRO_5042557289" evidence="3">
    <location>
        <begin position="27"/>
        <end position="378"/>
    </location>
</feature>
<dbReference type="PANTHER" id="PTHR30158:SF3">
    <property type="entry name" value="MULTIDRUG EFFLUX PUMP SUBUNIT ACRA-RELATED"/>
    <property type="match status" value="1"/>
</dbReference>
<evidence type="ECO:0000259" key="5">
    <source>
        <dbReference type="Pfam" id="PF25917"/>
    </source>
</evidence>
<feature type="signal peptide" evidence="3">
    <location>
        <begin position="1"/>
        <end position="26"/>
    </location>
</feature>
<dbReference type="Proteomes" id="UP001213664">
    <property type="component" value="Chromosome"/>
</dbReference>
<reference evidence="8" key="1">
    <citation type="submission" date="2023-03" db="EMBL/GenBank/DDBJ databases">
        <title>Andean soil-derived lignocellulolytic bacterial consortium as a source of novel taxa and putative plastic-active enzymes.</title>
        <authorList>
            <person name="Diaz-Garcia L."/>
            <person name="Chuvochina M."/>
            <person name="Feuerriegel G."/>
            <person name="Bunk B."/>
            <person name="Sproer C."/>
            <person name="Streit W.R."/>
            <person name="Rodriguez L.M."/>
            <person name="Overmann J."/>
            <person name="Jimenez D.J."/>
        </authorList>
    </citation>
    <scope>NUCLEOTIDE SEQUENCE</scope>
    <source>
        <strain evidence="8">MAG 833</strain>
    </source>
</reference>
<evidence type="ECO:0000313" key="9">
    <source>
        <dbReference type="Proteomes" id="UP001213664"/>
    </source>
</evidence>
<dbReference type="GO" id="GO:0022857">
    <property type="term" value="F:transmembrane transporter activity"/>
    <property type="evidence" value="ECO:0007669"/>
    <property type="project" value="InterPro"/>
</dbReference>
<feature type="domain" description="Multidrug resistance protein MdtA-like barrel-sandwich hybrid" evidence="5">
    <location>
        <begin position="60"/>
        <end position="202"/>
    </location>
</feature>
<evidence type="ECO:0000259" key="6">
    <source>
        <dbReference type="Pfam" id="PF25944"/>
    </source>
</evidence>
<dbReference type="InterPro" id="IPR058624">
    <property type="entry name" value="MdtA-like_HH"/>
</dbReference>
<feature type="domain" description="Multidrug resistance protein MdtA-like C-terminal permuted SH3" evidence="7">
    <location>
        <begin position="296"/>
        <end position="353"/>
    </location>
</feature>
<dbReference type="InterPro" id="IPR006143">
    <property type="entry name" value="RND_pump_MFP"/>
</dbReference>
<name>A0AAJ5X429_9CAUL</name>
<evidence type="ECO:0000313" key="8">
    <source>
        <dbReference type="EMBL" id="WEK40697.1"/>
    </source>
</evidence>
<dbReference type="SUPFAM" id="SSF111369">
    <property type="entry name" value="HlyD-like secretion proteins"/>
    <property type="match status" value="1"/>
</dbReference>
<proteinExistence type="inferred from homology"/>
<dbReference type="InterPro" id="IPR058626">
    <property type="entry name" value="MdtA-like_b-barrel"/>
</dbReference>
<dbReference type="GO" id="GO:0030313">
    <property type="term" value="C:cell envelope"/>
    <property type="evidence" value="ECO:0007669"/>
    <property type="project" value="UniProtKB-SubCell"/>
</dbReference>
<feature type="domain" description="Multidrug resistance protein MdtA-like beta-barrel" evidence="6">
    <location>
        <begin position="208"/>
        <end position="286"/>
    </location>
</feature>
<evidence type="ECO:0000256" key="1">
    <source>
        <dbReference type="ARBA" id="ARBA00004196"/>
    </source>
</evidence>
<dbReference type="Pfam" id="PF25944">
    <property type="entry name" value="Beta-barrel_RND"/>
    <property type="match status" value="1"/>
</dbReference>
<dbReference type="GO" id="GO:0005886">
    <property type="term" value="C:plasma membrane"/>
    <property type="evidence" value="ECO:0007669"/>
    <property type="project" value="TreeGrafter"/>
</dbReference>
<dbReference type="Gene3D" id="2.40.50.100">
    <property type="match status" value="1"/>
</dbReference>
<dbReference type="InterPro" id="IPR058627">
    <property type="entry name" value="MdtA-like_C"/>
</dbReference>
<evidence type="ECO:0000259" key="4">
    <source>
        <dbReference type="Pfam" id="PF25876"/>
    </source>
</evidence>
<dbReference type="GO" id="GO:0046677">
    <property type="term" value="P:response to antibiotic"/>
    <property type="evidence" value="ECO:0007669"/>
    <property type="project" value="TreeGrafter"/>
</dbReference>
<dbReference type="PROSITE" id="PS51257">
    <property type="entry name" value="PROKAR_LIPOPROTEIN"/>
    <property type="match status" value="1"/>
</dbReference>
<dbReference type="Pfam" id="PF25917">
    <property type="entry name" value="BSH_RND"/>
    <property type="match status" value="1"/>
</dbReference>
<evidence type="ECO:0000259" key="7">
    <source>
        <dbReference type="Pfam" id="PF25967"/>
    </source>
</evidence>
<evidence type="ECO:0000256" key="2">
    <source>
        <dbReference type="ARBA" id="ARBA00009477"/>
    </source>
</evidence>
<comment type="similarity">
    <text evidence="2">Belongs to the membrane fusion protein (MFP) (TC 8.A.1) family.</text>
</comment>